<dbReference type="Proteomes" id="UP000317944">
    <property type="component" value="Unassembled WGS sequence"/>
</dbReference>
<dbReference type="PANTHER" id="PTHR43884:SF12">
    <property type="entry name" value="ISOVALERYL-COA DEHYDROGENASE, MITOCHONDRIAL-RELATED"/>
    <property type="match status" value="1"/>
</dbReference>
<sequence length="377" mass="41714">MNIEFTSEQLKYQESFRAFVQSEIIPYAGEYDRNEYLPTELIEKVSQSGYLGATISKKYDGLGYDMITLGLLNEEVGRGCSSTRALLTVHGMVALAIEKWGTDEQKEYWLPKMAKGEIIGAFGLTEPQIGSDAKSIETSAALINGNYILNGSKKWITMGQIADIFIIFAKLDGKPTAFLVEKNSPGFSAKEIHGMMGVRASMVAELCMDDCHIPETNMIGRPGTGLSHVAFSCLDYGRYTIAWGCVGIGQACIEESVRYAKKRKQFGCTLSQNQLIQKMITEMVVNVKAARLMCLNAGYLKDTGDPETIMETWNAKYFASTMLNKVAGDAVQIHGANGLSQEYSVERYYRDAKINEIIEGTTQMHEILIAKNIIGNN</sequence>
<dbReference type="EMBL" id="SADV01000015">
    <property type="protein sequence ID" value="TQR30115.1"/>
    <property type="molecule type" value="Genomic_DNA"/>
</dbReference>
<dbReference type="GO" id="GO:0003995">
    <property type="term" value="F:acyl-CoA dehydrogenase activity"/>
    <property type="evidence" value="ECO:0007669"/>
    <property type="project" value="TreeGrafter"/>
</dbReference>
<feature type="domain" description="Acyl-CoA oxidase/dehydrogenase middle" evidence="7">
    <location>
        <begin position="121"/>
        <end position="211"/>
    </location>
</feature>
<evidence type="ECO:0000259" key="8">
    <source>
        <dbReference type="Pfam" id="PF02771"/>
    </source>
</evidence>
<comment type="cofactor">
    <cofactor evidence="1 5">
        <name>FAD</name>
        <dbReference type="ChEBI" id="CHEBI:57692"/>
    </cofactor>
</comment>
<evidence type="ECO:0000259" key="6">
    <source>
        <dbReference type="Pfam" id="PF00441"/>
    </source>
</evidence>
<dbReference type="Gene3D" id="1.10.540.10">
    <property type="entry name" value="Acyl-CoA dehydrogenase/oxidase, N-terminal domain"/>
    <property type="match status" value="1"/>
</dbReference>
<accession>A0A544UCW1</accession>
<dbReference type="PIRSF" id="PIRSF016578">
    <property type="entry name" value="HsaA"/>
    <property type="match status" value="1"/>
</dbReference>
<evidence type="ECO:0000256" key="1">
    <source>
        <dbReference type="ARBA" id="ARBA00001974"/>
    </source>
</evidence>
<dbReference type="AlphaFoldDB" id="A0A544UCW1"/>
<dbReference type="Gene3D" id="2.40.110.10">
    <property type="entry name" value="Butyryl-CoA Dehydrogenase, subunit A, domain 2"/>
    <property type="match status" value="1"/>
</dbReference>
<dbReference type="InterPro" id="IPR009100">
    <property type="entry name" value="AcylCoA_DH/oxidase_NM_dom_sf"/>
</dbReference>
<dbReference type="InterPro" id="IPR013786">
    <property type="entry name" value="AcylCoA_DH/ox_N"/>
</dbReference>
<dbReference type="InterPro" id="IPR006091">
    <property type="entry name" value="Acyl-CoA_Oxase/DH_mid-dom"/>
</dbReference>
<dbReference type="PANTHER" id="PTHR43884">
    <property type="entry name" value="ACYL-COA DEHYDROGENASE"/>
    <property type="match status" value="1"/>
</dbReference>
<evidence type="ECO:0000313" key="9">
    <source>
        <dbReference type="EMBL" id="TQR30115.1"/>
    </source>
</evidence>
<evidence type="ECO:0000256" key="3">
    <source>
        <dbReference type="ARBA" id="ARBA00022630"/>
    </source>
</evidence>
<evidence type="ECO:0000256" key="4">
    <source>
        <dbReference type="ARBA" id="ARBA00022827"/>
    </source>
</evidence>
<dbReference type="SUPFAM" id="SSF56645">
    <property type="entry name" value="Acyl-CoA dehydrogenase NM domain-like"/>
    <property type="match status" value="1"/>
</dbReference>
<dbReference type="Pfam" id="PF00441">
    <property type="entry name" value="Acyl-CoA_dh_1"/>
    <property type="match status" value="1"/>
</dbReference>
<feature type="domain" description="Acyl-CoA dehydrogenase/oxidase N-terminal" evidence="8">
    <location>
        <begin position="6"/>
        <end position="117"/>
    </location>
</feature>
<evidence type="ECO:0000256" key="2">
    <source>
        <dbReference type="ARBA" id="ARBA00009347"/>
    </source>
</evidence>
<dbReference type="Pfam" id="PF02771">
    <property type="entry name" value="Acyl-CoA_dh_N"/>
    <property type="match status" value="1"/>
</dbReference>
<comment type="similarity">
    <text evidence="2 5">Belongs to the acyl-CoA dehydrogenase family.</text>
</comment>
<dbReference type="GO" id="GO:0050660">
    <property type="term" value="F:flavin adenine dinucleotide binding"/>
    <property type="evidence" value="ECO:0007669"/>
    <property type="project" value="InterPro"/>
</dbReference>
<comment type="caution">
    <text evidence="9">The sequence shown here is derived from an EMBL/GenBank/DDBJ whole genome shotgun (WGS) entry which is preliminary data.</text>
</comment>
<evidence type="ECO:0000259" key="7">
    <source>
        <dbReference type="Pfam" id="PF02770"/>
    </source>
</evidence>
<reference evidence="9 10" key="1">
    <citation type="submission" date="2018-03" db="EMBL/GenBank/DDBJ databases">
        <title>Aerobic endospore-forming bacteria genome sequencing and assembly.</title>
        <authorList>
            <person name="Cavalcante D.A."/>
            <person name="Driks A."/>
            <person name="Putonti C."/>
            <person name="De-Souza M.T."/>
        </authorList>
    </citation>
    <scope>NUCLEOTIDE SEQUENCE [LARGE SCALE GENOMIC DNA]</scope>
    <source>
        <strain evidence="9 10">SDF0037</strain>
    </source>
</reference>
<gene>
    <name evidence="9" type="ORF">C7Y47_16455</name>
</gene>
<dbReference type="OrthoDB" id="9802447at2"/>
<dbReference type="InterPro" id="IPR037069">
    <property type="entry name" value="AcylCoA_DH/ox_N_sf"/>
</dbReference>
<dbReference type="InterPro" id="IPR046373">
    <property type="entry name" value="Acyl-CoA_Oxase/DH_mid-dom_sf"/>
</dbReference>
<keyword evidence="5" id="KW-0560">Oxidoreductase</keyword>
<feature type="domain" description="Acyl-CoA dehydrogenase/oxidase C-terminal" evidence="6">
    <location>
        <begin position="228"/>
        <end position="373"/>
    </location>
</feature>
<evidence type="ECO:0000256" key="5">
    <source>
        <dbReference type="RuleBase" id="RU362125"/>
    </source>
</evidence>
<keyword evidence="4 5" id="KW-0274">FAD</keyword>
<organism evidence="9 10">
    <name type="scientific">Lysinibacillus sphaericus</name>
    <name type="common">Bacillus sphaericus</name>
    <dbReference type="NCBI Taxonomy" id="1421"/>
    <lineage>
        <taxon>Bacteria</taxon>
        <taxon>Bacillati</taxon>
        <taxon>Bacillota</taxon>
        <taxon>Bacilli</taxon>
        <taxon>Bacillales</taxon>
        <taxon>Bacillaceae</taxon>
        <taxon>Lysinibacillus</taxon>
    </lineage>
</organism>
<dbReference type="Gene3D" id="1.20.140.10">
    <property type="entry name" value="Butyryl-CoA Dehydrogenase, subunit A, domain 3"/>
    <property type="match status" value="1"/>
</dbReference>
<dbReference type="InterPro" id="IPR036250">
    <property type="entry name" value="AcylCo_DH-like_C"/>
</dbReference>
<dbReference type="InterPro" id="IPR009075">
    <property type="entry name" value="AcylCo_DH/oxidase_C"/>
</dbReference>
<protein>
    <submittedName>
        <fullName evidence="9">Acyl-CoA dehydrogenase</fullName>
    </submittedName>
</protein>
<proteinExistence type="inferred from homology"/>
<evidence type="ECO:0000313" key="10">
    <source>
        <dbReference type="Proteomes" id="UP000317944"/>
    </source>
</evidence>
<dbReference type="Pfam" id="PF02770">
    <property type="entry name" value="Acyl-CoA_dh_M"/>
    <property type="match status" value="1"/>
</dbReference>
<name>A0A544UCW1_LYSSH</name>
<dbReference type="FunFam" id="1.20.140.10:FF:000004">
    <property type="entry name" value="Acyl-CoA dehydrogenase FadE25"/>
    <property type="match status" value="1"/>
</dbReference>
<keyword evidence="3 5" id="KW-0285">Flavoprotein</keyword>
<dbReference type="SUPFAM" id="SSF47203">
    <property type="entry name" value="Acyl-CoA dehydrogenase C-terminal domain-like"/>
    <property type="match status" value="1"/>
</dbReference>